<comment type="caution">
    <text evidence="2">The sequence shown here is derived from an EMBL/GenBank/DDBJ whole genome shotgun (WGS) entry which is preliminary data.</text>
</comment>
<evidence type="ECO:0000313" key="2">
    <source>
        <dbReference type="EMBL" id="CAE1277550.1"/>
    </source>
</evidence>
<feature type="transmembrane region" description="Helical" evidence="1">
    <location>
        <begin position="147"/>
        <end position="165"/>
    </location>
</feature>
<dbReference type="EMBL" id="CAHIKZ030001935">
    <property type="protein sequence ID" value="CAE1277550.1"/>
    <property type="molecule type" value="Genomic_DNA"/>
</dbReference>
<keyword evidence="3" id="KW-1185">Reference proteome</keyword>
<dbReference type="Proteomes" id="UP000597762">
    <property type="component" value="Unassembled WGS sequence"/>
</dbReference>
<dbReference type="AlphaFoldDB" id="A0A812CTF0"/>
<gene>
    <name evidence="2" type="ORF">SPHA_40749</name>
</gene>
<feature type="transmembrane region" description="Helical" evidence="1">
    <location>
        <begin position="69"/>
        <end position="89"/>
    </location>
</feature>
<keyword evidence="1" id="KW-1133">Transmembrane helix</keyword>
<name>A0A812CTF0_ACAPH</name>
<organism evidence="2 3">
    <name type="scientific">Acanthosepion pharaonis</name>
    <name type="common">Pharaoh cuttlefish</name>
    <name type="synonym">Sepia pharaonis</name>
    <dbReference type="NCBI Taxonomy" id="158019"/>
    <lineage>
        <taxon>Eukaryota</taxon>
        <taxon>Metazoa</taxon>
        <taxon>Spiralia</taxon>
        <taxon>Lophotrochozoa</taxon>
        <taxon>Mollusca</taxon>
        <taxon>Cephalopoda</taxon>
        <taxon>Coleoidea</taxon>
        <taxon>Decapodiformes</taxon>
        <taxon>Sepiida</taxon>
        <taxon>Sepiina</taxon>
        <taxon>Sepiidae</taxon>
        <taxon>Acanthosepion</taxon>
    </lineage>
</organism>
<feature type="transmembrane region" description="Helical" evidence="1">
    <location>
        <begin position="123"/>
        <end position="142"/>
    </location>
</feature>
<sequence length="203" mass="23775">MFLFNKFVQHSLPAFSFFPSFTLLLSDAKLGNNQYQKSEDCFFSSFKPIQIYTVYIRLLTLSGFQPHTYCHYLSLIYIYISSFSVLHIYTHNSRLLSPFPLSFPVSLTHNTHPYFHCLTLPSLFLSFFLSFFLFSFFLSFFLTHTQLFSFSFSLFLLSFPVSLIQNTHPYFSSSDSFLLFVFLYFSLCLSLSLSLFLSKTHTD</sequence>
<keyword evidence="1" id="KW-0812">Transmembrane</keyword>
<feature type="transmembrane region" description="Helical" evidence="1">
    <location>
        <begin position="177"/>
        <end position="197"/>
    </location>
</feature>
<accession>A0A812CTF0</accession>
<protein>
    <submittedName>
        <fullName evidence="2">Uncharacterized protein</fullName>
    </submittedName>
</protein>
<keyword evidence="1" id="KW-0472">Membrane</keyword>
<evidence type="ECO:0000313" key="3">
    <source>
        <dbReference type="Proteomes" id="UP000597762"/>
    </source>
</evidence>
<reference evidence="2" key="1">
    <citation type="submission" date="2021-01" db="EMBL/GenBank/DDBJ databases">
        <authorList>
            <person name="Li R."/>
            <person name="Bekaert M."/>
        </authorList>
    </citation>
    <scope>NUCLEOTIDE SEQUENCE</scope>
    <source>
        <strain evidence="2">Farmed</strain>
    </source>
</reference>
<evidence type="ECO:0000256" key="1">
    <source>
        <dbReference type="SAM" id="Phobius"/>
    </source>
</evidence>
<proteinExistence type="predicted"/>